<feature type="domain" description="Cullin family profile" evidence="2">
    <location>
        <begin position="380"/>
        <end position="611"/>
    </location>
</feature>
<gene>
    <name evidence="3" type="ORF">LAQU0_S02e05270g</name>
</gene>
<evidence type="ECO:0000256" key="1">
    <source>
        <dbReference type="PROSITE-ProRule" id="PRU00330"/>
    </source>
</evidence>
<accession>A0A0P1KMT1</accession>
<evidence type="ECO:0000313" key="4">
    <source>
        <dbReference type="Proteomes" id="UP000236544"/>
    </source>
</evidence>
<dbReference type="InterPro" id="IPR059120">
    <property type="entry name" value="Cullin-like_AB"/>
</dbReference>
<evidence type="ECO:0000313" key="3">
    <source>
        <dbReference type="EMBL" id="CUS21073.1"/>
    </source>
</evidence>
<proteinExistence type="inferred from homology"/>
<dbReference type="InterPro" id="IPR016158">
    <property type="entry name" value="Cullin_homology"/>
</dbReference>
<protein>
    <submittedName>
        <fullName evidence="3">LAQU0S02e05270g1_1</fullName>
    </submittedName>
</protein>
<dbReference type="OrthoDB" id="27073at2759"/>
<name>A0A0P1KMT1_9SACH</name>
<dbReference type="Pfam" id="PF26557">
    <property type="entry name" value="Cullin_AB"/>
    <property type="match status" value="1"/>
</dbReference>
<dbReference type="SUPFAM" id="SSF75632">
    <property type="entry name" value="Cullin homology domain"/>
    <property type="match status" value="1"/>
</dbReference>
<dbReference type="PROSITE" id="PS50069">
    <property type="entry name" value="CULLIN_2"/>
    <property type="match status" value="1"/>
</dbReference>
<reference evidence="4" key="1">
    <citation type="submission" date="2015-10" db="EMBL/GenBank/DDBJ databases">
        <authorList>
            <person name="Devillers H."/>
        </authorList>
    </citation>
    <scope>NUCLEOTIDE SEQUENCE [LARGE SCALE GENOMIC DNA]</scope>
</reference>
<dbReference type="Proteomes" id="UP000236544">
    <property type="component" value="Unassembled WGS sequence"/>
</dbReference>
<keyword evidence="4" id="KW-1185">Reference proteome</keyword>
<dbReference type="AlphaFoldDB" id="A0A0P1KMT1"/>
<dbReference type="InterPro" id="IPR036317">
    <property type="entry name" value="Cullin_homology_sf"/>
</dbReference>
<dbReference type="Gene3D" id="3.30.230.130">
    <property type="entry name" value="Cullin, Chain C, Domain 2"/>
    <property type="match status" value="1"/>
</dbReference>
<evidence type="ECO:0000259" key="2">
    <source>
        <dbReference type="PROSITE" id="PS50069"/>
    </source>
</evidence>
<organism evidence="3 4">
    <name type="scientific">Lachancea quebecensis</name>
    <dbReference type="NCBI Taxonomy" id="1654605"/>
    <lineage>
        <taxon>Eukaryota</taxon>
        <taxon>Fungi</taxon>
        <taxon>Dikarya</taxon>
        <taxon>Ascomycota</taxon>
        <taxon>Saccharomycotina</taxon>
        <taxon>Saccharomycetes</taxon>
        <taxon>Saccharomycetales</taxon>
        <taxon>Saccharomycetaceae</taxon>
        <taxon>Lachancea</taxon>
    </lineage>
</organism>
<comment type="similarity">
    <text evidence="1">Belongs to the cullin family.</text>
</comment>
<sequence>MTDAKRSHSQKHGNNKSIDCSETILFDQFKAEVNAIGLVESTAFDVEQLVMKFVYLERCGNSLPPQPKKLKGKHLASNGLVKILDSKLKKYTLELVKIFCRRVDQGCSLFTTFLELDVDYQEKFFKFSELYRLLDDWRCPKDCNRDPEINILQAKHLFLNELFCREGTNVLKIVEHCLHEARNEELPIEIASAILTRLNEALLFFIDQQRHHCQLGDIVVSSAVSYSLELNMLPRLGYLDMVLAVISKEMKLVEGFSLEVKENIRISFLDTLLCDNSLEELLKHHVSGNGGSKTTVFDELEQLLQIVKVKERFQNFVLALITGVYDAFVKTINSRCHFSELLNLKAFHSEVFRHLSRDCDFDEISGKTWSHFESTDLHQASMKFYIKFLNSLFNKACLSLSNPTNVSVNALVSVVEFYRFEKSFTPLYLQQCLLRRALRKGYSFLKFFCDKEKGCMERGFCEALVTKGFPYSGLMRKTLRCLDNSYNMCLKNQKKDYRIESIIIGMNEMKTIFKVPILEAPRLPQEMQVMWESQIELYQETAVENAPPRKLQLAPTLNNIEISTSFVLANSRPLILEVNLLQAIVLDAFNHTNTQTFQELKNASKIENDNLLTAAIESCVKVGILFQKKDCFSLNKYFSPKKDVLRGNKLRIDFLG</sequence>
<dbReference type="EMBL" id="LN890542">
    <property type="protein sequence ID" value="CUS21073.1"/>
    <property type="molecule type" value="Genomic_DNA"/>
</dbReference>